<protein>
    <submittedName>
        <fullName evidence="1">Uncharacterized protein</fullName>
    </submittedName>
</protein>
<reference evidence="1 2" key="1">
    <citation type="submission" date="2016-04" db="EMBL/GenBank/DDBJ databases">
        <title>Complete genome sequence of Thermococcus siculi type strain RG-20.</title>
        <authorList>
            <person name="Oger P.M."/>
        </authorList>
    </citation>
    <scope>NUCLEOTIDE SEQUENCE [LARGE SCALE GENOMIC DNA]</scope>
    <source>
        <strain evidence="1 2">RG-20</strain>
    </source>
</reference>
<dbReference type="KEGG" id="tsl:A3L11_02325"/>
<evidence type="ECO:0000313" key="1">
    <source>
        <dbReference type="EMBL" id="ASJ08123.1"/>
    </source>
</evidence>
<gene>
    <name evidence="1" type="ORF">A3L11_02325</name>
</gene>
<dbReference type="EMBL" id="CP015103">
    <property type="protein sequence ID" value="ASJ08123.1"/>
    <property type="molecule type" value="Genomic_DNA"/>
</dbReference>
<proteinExistence type="predicted"/>
<sequence>MLIDDMEHHDAVKIMITNMIALEATVGLLRGESPDEIKSRLVKFSRFFSKNVREYAKNLFTPLDPPGLIVIREIHERYGTEGLRAAVLHVVLDYIEQLYLRGYDKERIAEALISGKKERIKYLLEEAGLEDCIYDHLDEILGDIKASKSPSKALTKDLEQHREIVRALSENGVKAIVVEGKPYSLVTGVRKVKSLLRKKGMVAVGLVYGDGVFKEKSIGGLSTGIFHNEYIGDVTLSEIASRGMEIALKTSRDGKKTLYLYRKRWIKSLEELL</sequence>
<name>A0A2Z2MVB5_9EURY</name>
<evidence type="ECO:0000313" key="2">
    <source>
        <dbReference type="Proteomes" id="UP000250125"/>
    </source>
</evidence>
<dbReference type="Proteomes" id="UP000250125">
    <property type="component" value="Chromosome"/>
</dbReference>
<dbReference type="AlphaFoldDB" id="A0A2Z2MVB5"/>
<organism evidence="1 2">
    <name type="scientific">Thermococcus siculi</name>
    <dbReference type="NCBI Taxonomy" id="72803"/>
    <lineage>
        <taxon>Archaea</taxon>
        <taxon>Methanobacteriati</taxon>
        <taxon>Methanobacteriota</taxon>
        <taxon>Thermococci</taxon>
        <taxon>Thermococcales</taxon>
        <taxon>Thermococcaceae</taxon>
        <taxon>Thermococcus</taxon>
    </lineage>
</organism>
<keyword evidence="2" id="KW-1185">Reference proteome</keyword>
<accession>A0A2Z2MVB5</accession>